<evidence type="ECO:0000256" key="1">
    <source>
        <dbReference type="ARBA" id="ARBA00010587"/>
    </source>
</evidence>
<reference evidence="7" key="1">
    <citation type="submission" date="2020-06" db="EMBL/GenBank/DDBJ databases">
        <title>Draft genomic sequecing of Geomonas sp. Red745.</title>
        <authorList>
            <person name="Itoh H."/>
            <person name="Xu Z.X."/>
            <person name="Ushijima N."/>
            <person name="Masuda Y."/>
            <person name="Shiratori Y."/>
            <person name="Senoo K."/>
        </authorList>
    </citation>
    <scope>NUCLEOTIDE SEQUENCE [LARGE SCALE GENOMIC DNA]</scope>
    <source>
        <strain evidence="7">Red745</strain>
    </source>
</reference>
<evidence type="ECO:0000256" key="3">
    <source>
        <dbReference type="ARBA" id="ARBA00022723"/>
    </source>
</evidence>
<dbReference type="Pfam" id="PF01814">
    <property type="entry name" value="Hemerythrin"/>
    <property type="match status" value="1"/>
</dbReference>
<dbReference type="InterPro" id="IPR012827">
    <property type="entry name" value="Hemerythrin_metal-bd"/>
</dbReference>
<keyword evidence="2" id="KW-0561">Oxygen transport</keyword>
<comment type="similarity">
    <text evidence="1">Belongs to the hemerythrin family.</text>
</comment>
<sequence length="134" mass="15463">MAILLWEKRFEQGIPEFDGHHRHLVELLNEVYRSAIEAAGPETLKRVTQELREYTEYHFSAEERAMVASGYPGLAEHREEHRKFEEMATAFWHELAAGGDISVDLLSFLGNWLFDHILMVDAEFCSTLPKGEQS</sequence>
<feature type="domain" description="Hemerythrin-like" evidence="5">
    <location>
        <begin position="13"/>
        <end position="123"/>
    </location>
</feature>
<protein>
    <submittedName>
        <fullName evidence="6">Hemerythrin</fullName>
    </submittedName>
</protein>
<proteinExistence type="inferred from homology"/>
<dbReference type="RefSeq" id="WP_183359898.1">
    <property type="nucleotide sequence ID" value="NZ_BLXZ01000002.1"/>
</dbReference>
<dbReference type="Proteomes" id="UP000587586">
    <property type="component" value="Unassembled WGS sequence"/>
</dbReference>
<dbReference type="SUPFAM" id="SSF47188">
    <property type="entry name" value="Hemerythrin-like"/>
    <property type="match status" value="1"/>
</dbReference>
<evidence type="ECO:0000256" key="4">
    <source>
        <dbReference type="ARBA" id="ARBA00023004"/>
    </source>
</evidence>
<dbReference type="PROSITE" id="PS00550">
    <property type="entry name" value="HEMERYTHRINS"/>
    <property type="match status" value="1"/>
</dbReference>
<dbReference type="CDD" id="cd12107">
    <property type="entry name" value="Hemerythrin"/>
    <property type="match status" value="1"/>
</dbReference>
<dbReference type="NCBIfam" id="TIGR02481">
    <property type="entry name" value="hemeryth_dom"/>
    <property type="match status" value="1"/>
</dbReference>
<evidence type="ECO:0000259" key="5">
    <source>
        <dbReference type="Pfam" id="PF01814"/>
    </source>
</evidence>
<keyword evidence="7" id="KW-1185">Reference proteome</keyword>
<gene>
    <name evidence="6" type="ORF">GMLC_09200</name>
</gene>
<dbReference type="InterPro" id="IPR012312">
    <property type="entry name" value="Hemerythrin-like"/>
</dbReference>
<keyword evidence="2" id="KW-0813">Transport</keyword>
<keyword evidence="4" id="KW-0408">Iron</keyword>
<dbReference type="PANTHER" id="PTHR37164:SF1">
    <property type="entry name" value="BACTERIOHEMERYTHRIN"/>
    <property type="match status" value="1"/>
</dbReference>
<organism evidence="6 7">
    <name type="scientific">Geomonas limicola</name>
    <dbReference type="NCBI Taxonomy" id="2740186"/>
    <lineage>
        <taxon>Bacteria</taxon>
        <taxon>Pseudomonadati</taxon>
        <taxon>Thermodesulfobacteriota</taxon>
        <taxon>Desulfuromonadia</taxon>
        <taxon>Geobacterales</taxon>
        <taxon>Geobacteraceae</taxon>
        <taxon>Geomonas</taxon>
    </lineage>
</organism>
<dbReference type="PANTHER" id="PTHR37164">
    <property type="entry name" value="BACTERIOHEMERYTHRIN"/>
    <property type="match status" value="1"/>
</dbReference>
<dbReference type="GO" id="GO:0005344">
    <property type="term" value="F:oxygen carrier activity"/>
    <property type="evidence" value="ECO:0007669"/>
    <property type="project" value="UniProtKB-KW"/>
</dbReference>
<name>A0A6V8N4I0_9BACT</name>
<comment type="caution">
    <text evidence="6">The sequence shown here is derived from an EMBL/GenBank/DDBJ whole genome shotgun (WGS) entry which is preliminary data.</text>
</comment>
<evidence type="ECO:0000313" key="7">
    <source>
        <dbReference type="Proteomes" id="UP000587586"/>
    </source>
</evidence>
<dbReference type="GO" id="GO:0046872">
    <property type="term" value="F:metal ion binding"/>
    <property type="evidence" value="ECO:0007669"/>
    <property type="project" value="UniProtKB-KW"/>
</dbReference>
<dbReference type="InterPro" id="IPR016131">
    <property type="entry name" value="Haemerythrin_Fe_BS"/>
</dbReference>
<evidence type="ECO:0000313" key="6">
    <source>
        <dbReference type="EMBL" id="GFO67341.1"/>
    </source>
</evidence>
<dbReference type="NCBIfam" id="NF033749">
    <property type="entry name" value="bact_hemeryth"/>
    <property type="match status" value="1"/>
</dbReference>
<evidence type="ECO:0000256" key="2">
    <source>
        <dbReference type="ARBA" id="ARBA00022621"/>
    </source>
</evidence>
<dbReference type="InterPro" id="IPR050669">
    <property type="entry name" value="Hemerythrin"/>
</dbReference>
<keyword evidence="3" id="KW-0479">Metal-binding</keyword>
<dbReference type="EMBL" id="BLXZ01000002">
    <property type="protein sequence ID" value="GFO67341.1"/>
    <property type="molecule type" value="Genomic_DNA"/>
</dbReference>
<dbReference type="InterPro" id="IPR035938">
    <property type="entry name" value="Hemerythrin-like_sf"/>
</dbReference>
<accession>A0A6V8N4I0</accession>
<dbReference type="AlphaFoldDB" id="A0A6V8N4I0"/>
<dbReference type="Gene3D" id="1.20.120.50">
    <property type="entry name" value="Hemerythrin-like"/>
    <property type="match status" value="1"/>
</dbReference>